<dbReference type="OMA" id="CGSPRFY"/>
<protein>
    <recommendedName>
        <fullName evidence="2">non-specific serine/threonine protein kinase</fullName>
        <ecNumber evidence="2">2.7.11.1</ecNumber>
    </recommendedName>
</protein>
<evidence type="ECO:0000256" key="1">
    <source>
        <dbReference type="ARBA" id="ARBA00004167"/>
    </source>
</evidence>
<feature type="signal peptide" evidence="7">
    <location>
        <begin position="1"/>
        <end position="24"/>
    </location>
</feature>
<comment type="catalytic activity">
    <reaction evidence="6">
        <text>L-seryl-[protein] + ATP = O-phospho-L-seryl-[protein] + ADP + H(+)</text>
        <dbReference type="Rhea" id="RHEA:17989"/>
        <dbReference type="Rhea" id="RHEA-COMP:9863"/>
        <dbReference type="Rhea" id="RHEA-COMP:11604"/>
        <dbReference type="ChEBI" id="CHEBI:15378"/>
        <dbReference type="ChEBI" id="CHEBI:29999"/>
        <dbReference type="ChEBI" id="CHEBI:30616"/>
        <dbReference type="ChEBI" id="CHEBI:83421"/>
        <dbReference type="ChEBI" id="CHEBI:456216"/>
        <dbReference type="EC" id="2.7.11.1"/>
    </reaction>
</comment>
<feature type="domain" description="Wall-associated receptor kinase galacturonan-binding" evidence="8">
    <location>
        <begin position="28"/>
        <end position="88"/>
    </location>
</feature>
<keyword evidence="10" id="KW-0418">Kinase</keyword>
<dbReference type="Pfam" id="PF14380">
    <property type="entry name" value="WAK_assoc"/>
    <property type="match status" value="1"/>
</dbReference>
<keyword evidence="11" id="KW-1185">Reference proteome</keyword>
<accession>A0A2P6RQI3</accession>
<dbReference type="GO" id="GO:0016020">
    <property type="term" value="C:membrane"/>
    <property type="evidence" value="ECO:0007669"/>
    <property type="project" value="UniProtKB-SubCell"/>
</dbReference>
<dbReference type="Gramene" id="PRQ48641">
    <property type="protein sequence ID" value="PRQ48641"/>
    <property type="gene ID" value="RchiOBHm_Chr2g0113031"/>
</dbReference>
<comment type="caution">
    <text evidence="10">The sequence shown here is derived from an EMBL/GenBank/DDBJ whole genome shotgun (WGS) entry which is preliminary data.</text>
</comment>
<evidence type="ECO:0000256" key="5">
    <source>
        <dbReference type="ARBA" id="ARBA00047899"/>
    </source>
</evidence>
<evidence type="ECO:0000256" key="4">
    <source>
        <dbReference type="ARBA" id="ARBA00023180"/>
    </source>
</evidence>
<dbReference type="GO" id="GO:0030247">
    <property type="term" value="F:polysaccharide binding"/>
    <property type="evidence" value="ECO:0007669"/>
    <property type="project" value="InterPro"/>
</dbReference>
<dbReference type="GO" id="GO:0004674">
    <property type="term" value="F:protein serine/threonine kinase activity"/>
    <property type="evidence" value="ECO:0007669"/>
    <property type="project" value="UniProtKB-EC"/>
</dbReference>
<dbReference type="InterPro" id="IPR025287">
    <property type="entry name" value="WAK_GUB"/>
</dbReference>
<dbReference type="Pfam" id="PF13947">
    <property type="entry name" value="GUB_WAK_bind"/>
    <property type="match status" value="1"/>
</dbReference>
<reference evidence="10 11" key="1">
    <citation type="journal article" date="2018" name="Nat. Genet.">
        <title>The Rosa genome provides new insights in the design of modern roses.</title>
        <authorList>
            <person name="Bendahmane M."/>
        </authorList>
    </citation>
    <scope>NUCLEOTIDE SEQUENCE [LARGE SCALE GENOMIC DNA]</scope>
    <source>
        <strain evidence="11">cv. Old Blush</strain>
    </source>
</reference>
<keyword evidence="3 7" id="KW-0732">Signal</keyword>
<evidence type="ECO:0000256" key="3">
    <source>
        <dbReference type="ARBA" id="ARBA00022729"/>
    </source>
</evidence>
<evidence type="ECO:0000256" key="7">
    <source>
        <dbReference type="SAM" id="SignalP"/>
    </source>
</evidence>
<dbReference type="PANTHER" id="PTHR33355">
    <property type="entry name" value="WALL-ASSOCIATED RECEPTOR KINASE CARBOXY-TERMINAL PROTEIN-RELATED"/>
    <property type="match status" value="1"/>
</dbReference>
<evidence type="ECO:0000259" key="9">
    <source>
        <dbReference type="Pfam" id="PF14380"/>
    </source>
</evidence>
<keyword evidence="4" id="KW-0325">Glycoprotein</keyword>
<organism evidence="10 11">
    <name type="scientific">Rosa chinensis</name>
    <name type="common">China rose</name>
    <dbReference type="NCBI Taxonomy" id="74649"/>
    <lineage>
        <taxon>Eukaryota</taxon>
        <taxon>Viridiplantae</taxon>
        <taxon>Streptophyta</taxon>
        <taxon>Embryophyta</taxon>
        <taxon>Tracheophyta</taxon>
        <taxon>Spermatophyta</taxon>
        <taxon>Magnoliopsida</taxon>
        <taxon>eudicotyledons</taxon>
        <taxon>Gunneridae</taxon>
        <taxon>Pentapetalae</taxon>
        <taxon>rosids</taxon>
        <taxon>fabids</taxon>
        <taxon>Rosales</taxon>
        <taxon>Rosaceae</taxon>
        <taxon>Rosoideae</taxon>
        <taxon>Rosoideae incertae sedis</taxon>
        <taxon>Rosa</taxon>
    </lineage>
</organism>
<dbReference type="EC" id="2.7.11.1" evidence="2"/>
<dbReference type="Proteomes" id="UP000238479">
    <property type="component" value="Chromosome 2"/>
</dbReference>
<dbReference type="InterPro" id="IPR032872">
    <property type="entry name" value="WAK_assoc_C"/>
</dbReference>
<proteinExistence type="predicted"/>
<evidence type="ECO:0000259" key="8">
    <source>
        <dbReference type="Pfam" id="PF13947"/>
    </source>
</evidence>
<dbReference type="AlphaFoldDB" id="A0A2P6RQI3"/>
<comment type="catalytic activity">
    <reaction evidence="5">
        <text>L-threonyl-[protein] + ATP = O-phospho-L-threonyl-[protein] + ADP + H(+)</text>
        <dbReference type="Rhea" id="RHEA:46608"/>
        <dbReference type="Rhea" id="RHEA-COMP:11060"/>
        <dbReference type="Rhea" id="RHEA-COMP:11605"/>
        <dbReference type="ChEBI" id="CHEBI:15378"/>
        <dbReference type="ChEBI" id="CHEBI:30013"/>
        <dbReference type="ChEBI" id="CHEBI:30616"/>
        <dbReference type="ChEBI" id="CHEBI:61977"/>
        <dbReference type="ChEBI" id="CHEBI:456216"/>
        <dbReference type="EC" id="2.7.11.1"/>
    </reaction>
</comment>
<dbReference type="EMBL" id="PDCK01000040">
    <property type="protein sequence ID" value="PRQ48641.1"/>
    <property type="molecule type" value="Genomic_DNA"/>
</dbReference>
<evidence type="ECO:0000313" key="11">
    <source>
        <dbReference type="Proteomes" id="UP000238479"/>
    </source>
</evidence>
<sequence>MEPQRASLALSLIIFNLLLSTTNQYPSCQSTCGSLHLSYPFGSGPGCGSPTFQPYITCKTTTKQLLLTTHTGSYPITSISYSTNTLTLTPPSMSTCTSMQPCPSNLGLDWASPFQLGPSTFILLSCQPPTSSLTLKDSSSPICDPSYSHLCAAIYTCPSVTGLNLPLFPPTNTCCVYSPGNLDAKGELDLRGLKCKGYTSVVSLGDYPTDPNKWEYGVALKYNHGGELDGGIVETNCKSCEMSDGVCGYATSDHSFLCVCKNGDYNTTLDCSSDNYSGVQEQGVIWSPESGSDLPASSAWKIWFGLLALAELIILIA</sequence>
<feature type="domain" description="Wall-associated receptor kinase C-terminal" evidence="9">
    <location>
        <begin position="233"/>
        <end position="262"/>
    </location>
</feature>
<comment type="subcellular location">
    <subcellularLocation>
        <location evidence="1">Membrane</location>
        <topology evidence="1">Single-pass membrane protein</topology>
    </subcellularLocation>
</comment>
<evidence type="ECO:0000313" key="10">
    <source>
        <dbReference type="EMBL" id="PRQ48641.1"/>
    </source>
</evidence>
<dbReference type="OrthoDB" id="1933476at2759"/>
<evidence type="ECO:0000256" key="2">
    <source>
        <dbReference type="ARBA" id="ARBA00012513"/>
    </source>
</evidence>
<evidence type="ECO:0000256" key="6">
    <source>
        <dbReference type="ARBA" id="ARBA00048679"/>
    </source>
</evidence>
<keyword evidence="10" id="KW-0808">Transferase</keyword>
<dbReference type="STRING" id="74649.A0A2P6RQI3"/>
<keyword evidence="10" id="KW-0675">Receptor</keyword>
<name>A0A2P6RQI3_ROSCH</name>
<feature type="chain" id="PRO_5015137219" description="non-specific serine/threonine protein kinase" evidence="7">
    <location>
        <begin position="25"/>
        <end position="317"/>
    </location>
</feature>
<gene>
    <name evidence="10" type="ORF">RchiOBHm_Chr2g0113031</name>
</gene>
<dbReference type="PANTHER" id="PTHR33355:SF1">
    <property type="entry name" value="WALL-ASSOCIATED RECEPTOR KINASE-LIKE 15"/>
    <property type="match status" value="1"/>
</dbReference>